<protein>
    <submittedName>
        <fullName evidence="8">Non-heme iron oxygenase ferredoxin subunit</fullName>
    </submittedName>
</protein>
<dbReference type="OrthoDB" id="9800167at2"/>
<evidence type="ECO:0000256" key="5">
    <source>
        <dbReference type="ARBA" id="ARBA00034078"/>
    </source>
</evidence>
<evidence type="ECO:0000313" key="9">
    <source>
        <dbReference type="Proteomes" id="UP000286997"/>
    </source>
</evidence>
<keyword evidence="9" id="KW-1185">Reference proteome</keyword>
<name>A0A3S2YXV0_9HYPH</name>
<evidence type="ECO:0000313" key="8">
    <source>
        <dbReference type="EMBL" id="RVU21917.1"/>
    </source>
</evidence>
<dbReference type="InterPro" id="IPR017941">
    <property type="entry name" value="Rieske_2Fe-2S"/>
</dbReference>
<comment type="similarity">
    <text evidence="6">Belongs to the bacterial ring-hydroxylating dioxygenase ferredoxin component family.</text>
</comment>
<evidence type="ECO:0000256" key="4">
    <source>
        <dbReference type="ARBA" id="ARBA00023014"/>
    </source>
</evidence>
<keyword evidence="1" id="KW-0001">2Fe-2S</keyword>
<dbReference type="Proteomes" id="UP000286997">
    <property type="component" value="Unassembled WGS sequence"/>
</dbReference>
<dbReference type="PROSITE" id="PS51296">
    <property type="entry name" value="RIESKE"/>
    <property type="match status" value="1"/>
</dbReference>
<evidence type="ECO:0000259" key="7">
    <source>
        <dbReference type="PROSITE" id="PS51296"/>
    </source>
</evidence>
<sequence>MTEASLVWHDAAAVADLAEGAVIGRTCAGTAVALYRIDGAYHATADRCTHAEARLSEGEVAEGCIECPLHYGLFEIATGKALGGPVGRDLATYPVRVEGERLLVGLPGG</sequence>
<reference evidence="8 9" key="1">
    <citation type="submission" date="2019-01" db="EMBL/GenBank/DDBJ databases">
        <authorList>
            <person name="Chen W.-M."/>
        </authorList>
    </citation>
    <scope>NUCLEOTIDE SEQUENCE [LARGE SCALE GENOMIC DNA]</scope>
    <source>
        <strain evidence="8 9">TER-1</strain>
    </source>
</reference>
<comment type="caution">
    <text evidence="8">The sequence shown here is derived from an EMBL/GenBank/DDBJ whole genome shotgun (WGS) entry which is preliminary data.</text>
</comment>
<dbReference type="AlphaFoldDB" id="A0A3S2YXV0"/>
<dbReference type="RefSeq" id="WP_127727159.1">
    <property type="nucleotide sequence ID" value="NZ_SACP01000001.1"/>
</dbReference>
<keyword evidence="3" id="KW-0408">Iron</keyword>
<keyword evidence="4" id="KW-0411">Iron-sulfur</keyword>
<comment type="cofactor">
    <cofactor evidence="5">
        <name>[2Fe-2S] cluster</name>
        <dbReference type="ChEBI" id="CHEBI:190135"/>
    </cofactor>
</comment>
<dbReference type="Pfam" id="PF00355">
    <property type="entry name" value="Rieske"/>
    <property type="match status" value="1"/>
</dbReference>
<accession>A0A3S2YXV0</accession>
<dbReference type="GO" id="GO:0051537">
    <property type="term" value="F:2 iron, 2 sulfur cluster binding"/>
    <property type="evidence" value="ECO:0007669"/>
    <property type="project" value="UniProtKB-KW"/>
</dbReference>
<evidence type="ECO:0000256" key="1">
    <source>
        <dbReference type="ARBA" id="ARBA00022714"/>
    </source>
</evidence>
<proteinExistence type="inferred from homology"/>
<feature type="domain" description="Rieske" evidence="7">
    <location>
        <begin position="9"/>
        <end position="104"/>
    </location>
</feature>
<evidence type="ECO:0000256" key="2">
    <source>
        <dbReference type="ARBA" id="ARBA00022723"/>
    </source>
</evidence>
<dbReference type="PANTHER" id="PTHR21496">
    <property type="entry name" value="FERREDOXIN-RELATED"/>
    <property type="match status" value="1"/>
</dbReference>
<evidence type="ECO:0000256" key="6">
    <source>
        <dbReference type="ARBA" id="ARBA00038001"/>
    </source>
</evidence>
<dbReference type="GO" id="GO:0046872">
    <property type="term" value="F:metal ion binding"/>
    <property type="evidence" value="ECO:0007669"/>
    <property type="project" value="UniProtKB-KW"/>
</dbReference>
<dbReference type="CDD" id="cd03528">
    <property type="entry name" value="Rieske_RO_ferredoxin"/>
    <property type="match status" value="1"/>
</dbReference>
<dbReference type="EMBL" id="SACP01000001">
    <property type="protein sequence ID" value="RVU21917.1"/>
    <property type="molecule type" value="Genomic_DNA"/>
</dbReference>
<dbReference type="SUPFAM" id="SSF50022">
    <property type="entry name" value="ISP domain"/>
    <property type="match status" value="1"/>
</dbReference>
<dbReference type="InterPro" id="IPR036922">
    <property type="entry name" value="Rieske_2Fe-2S_sf"/>
</dbReference>
<dbReference type="Gene3D" id="2.102.10.10">
    <property type="entry name" value="Rieske [2Fe-2S] iron-sulphur domain"/>
    <property type="match status" value="1"/>
</dbReference>
<organism evidence="8 9">
    <name type="scientific">Methylobacterium oryzihabitans</name>
    <dbReference type="NCBI Taxonomy" id="2499852"/>
    <lineage>
        <taxon>Bacteria</taxon>
        <taxon>Pseudomonadati</taxon>
        <taxon>Pseudomonadota</taxon>
        <taxon>Alphaproteobacteria</taxon>
        <taxon>Hyphomicrobiales</taxon>
        <taxon>Methylobacteriaceae</taxon>
        <taxon>Methylobacterium</taxon>
    </lineage>
</organism>
<dbReference type="PANTHER" id="PTHR21496:SF0">
    <property type="entry name" value="RIESKE DOMAIN-CONTAINING PROTEIN"/>
    <property type="match status" value="1"/>
</dbReference>
<evidence type="ECO:0000256" key="3">
    <source>
        <dbReference type="ARBA" id="ARBA00023004"/>
    </source>
</evidence>
<gene>
    <name evidence="8" type="ORF">EOE48_02410</name>
</gene>
<keyword evidence="2" id="KW-0479">Metal-binding</keyword>